<dbReference type="AlphaFoldDB" id="A0A0F9GFQ2"/>
<protein>
    <recommendedName>
        <fullName evidence="2">Lipoprotein</fullName>
    </recommendedName>
</protein>
<evidence type="ECO:0000313" key="1">
    <source>
        <dbReference type="EMBL" id="KKL89391.1"/>
    </source>
</evidence>
<dbReference type="PROSITE" id="PS51257">
    <property type="entry name" value="PROKAR_LIPOPROTEIN"/>
    <property type="match status" value="1"/>
</dbReference>
<accession>A0A0F9GFQ2</accession>
<name>A0A0F9GFQ2_9ZZZZ</name>
<dbReference type="EMBL" id="LAZR01020298">
    <property type="protein sequence ID" value="KKL89391.1"/>
    <property type="molecule type" value="Genomic_DNA"/>
</dbReference>
<gene>
    <name evidence="1" type="ORF">LCGC14_1915150</name>
</gene>
<reference evidence="1" key="1">
    <citation type="journal article" date="2015" name="Nature">
        <title>Complex archaea that bridge the gap between prokaryotes and eukaryotes.</title>
        <authorList>
            <person name="Spang A."/>
            <person name="Saw J.H."/>
            <person name="Jorgensen S.L."/>
            <person name="Zaremba-Niedzwiedzka K."/>
            <person name="Martijn J."/>
            <person name="Lind A.E."/>
            <person name="van Eijk R."/>
            <person name="Schleper C."/>
            <person name="Guy L."/>
            <person name="Ettema T.J."/>
        </authorList>
    </citation>
    <scope>NUCLEOTIDE SEQUENCE</scope>
</reference>
<proteinExistence type="predicted"/>
<organism evidence="1">
    <name type="scientific">marine sediment metagenome</name>
    <dbReference type="NCBI Taxonomy" id="412755"/>
    <lineage>
        <taxon>unclassified sequences</taxon>
        <taxon>metagenomes</taxon>
        <taxon>ecological metagenomes</taxon>
    </lineage>
</organism>
<sequence length="77" mass="8682">MNALKVTLIIAALAIFGCAGVERKLDKCFTEAVDEYRKSMRITETDFGSRPNLPADELAWIKQMHAEHLVWSIGECQ</sequence>
<comment type="caution">
    <text evidence="1">The sequence shown here is derived from an EMBL/GenBank/DDBJ whole genome shotgun (WGS) entry which is preliminary data.</text>
</comment>
<evidence type="ECO:0008006" key="2">
    <source>
        <dbReference type="Google" id="ProtNLM"/>
    </source>
</evidence>